<dbReference type="PIRSF" id="PIRSF000774">
    <property type="entry name" value="RpoN"/>
    <property type="match status" value="1"/>
</dbReference>
<dbReference type="EMBL" id="OB686177">
    <property type="protein sequence ID" value="CAD7237256.1"/>
    <property type="molecule type" value="Genomic_DNA"/>
</dbReference>
<organism evidence="10">
    <name type="scientific">Cyprideis torosa</name>
    <dbReference type="NCBI Taxonomy" id="163714"/>
    <lineage>
        <taxon>Eukaryota</taxon>
        <taxon>Metazoa</taxon>
        <taxon>Ecdysozoa</taxon>
        <taxon>Arthropoda</taxon>
        <taxon>Crustacea</taxon>
        <taxon>Oligostraca</taxon>
        <taxon>Ostracoda</taxon>
        <taxon>Podocopa</taxon>
        <taxon>Podocopida</taxon>
        <taxon>Cytherocopina</taxon>
        <taxon>Cytheroidea</taxon>
        <taxon>Cytherideidae</taxon>
        <taxon>Cyprideis</taxon>
    </lineage>
</organism>
<comment type="similarity">
    <text evidence="1">Belongs to the sigma-54 factor family.</text>
</comment>
<keyword evidence="3" id="KW-0808">Transferase</keyword>
<dbReference type="Pfam" id="PF04963">
    <property type="entry name" value="Sigma54_CBD"/>
    <property type="match status" value="1"/>
</dbReference>
<dbReference type="PANTHER" id="PTHR32248">
    <property type="entry name" value="RNA POLYMERASE SIGMA-54 FACTOR"/>
    <property type="match status" value="1"/>
</dbReference>
<dbReference type="GO" id="GO:0003677">
    <property type="term" value="F:DNA binding"/>
    <property type="evidence" value="ECO:0007669"/>
    <property type="project" value="UniProtKB-KW"/>
</dbReference>
<keyword evidence="6" id="KW-0731">Sigma factor</keyword>
<dbReference type="GO" id="GO:0000428">
    <property type="term" value="C:DNA-directed RNA polymerase complex"/>
    <property type="evidence" value="ECO:0007669"/>
    <property type="project" value="UniProtKB-KW"/>
</dbReference>
<dbReference type="GO" id="GO:0016987">
    <property type="term" value="F:sigma factor activity"/>
    <property type="evidence" value="ECO:0007669"/>
    <property type="project" value="UniProtKB-KW"/>
</dbReference>
<dbReference type="PROSITE" id="PS50044">
    <property type="entry name" value="SIGMA54_3"/>
    <property type="match status" value="1"/>
</dbReference>
<dbReference type="InterPro" id="IPR007046">
    <property type="entry name" value="RNA_pol_sigma_54_core-bd"/>
</dbReference>
<dbReference type="Pfam" id="PF00309">
    <property type="entry name" value="Sigma54_AID"/>
    <property type="match status" value="1"/>
</dbReference>
<keyword evidence="8" id="KW-0804">Transcription</keyword>
<keyword evidence="5" id="KW-0805">Transcription regulation</keyword>
<evidence type="ECO:0000256" key="9">
    <source>
        <dbReference type="SAM" id="MobiDB-lite"/>
    </source>
</evidence>
<dbReference type="AlphaFoldDB" id="A0A7R8ZZ73"/>
<dbReference type="GO" id="GO:0006352">
    <property type="term" value="P:DNA-templated transcription initiation"/>
    <property type="evidence" value="ECO:0007669"/>
    <property type="project" value="InterPro"/>
</dbReference>
<evidence type="ECO:0000256" key="6">
    <source>
        <dbReference type="ARBA" id="ARBA00023082"/>
    </source>
</evidence>
<dbReference type="GO" id="GO:0016779">
    <property type="term" value="F:nucleotidyltransferase activity"/>
    <property type="evidence" value="ECO:0007669"/>
    <property type="project" value="UniProtKB-KW"/>
</dbReference>
<keyword evidence="7" id="KW-0238">DNA-binding</keyword>
<evidence type="ECO:0000256" key="2">
    <source>
        <dbReference type="ARBA" id="ARBA00022478"/>
    </source>
</evidence>
<reference evidence="10" key="1">
    <citation type="submission" date="2020-11" db="EMBL/GenBank/DDBJ databases">
        <authorList>
            <person name="Tran Van P."/>
        </authorList>
    </citation>
    <scope>NUCLEOTIDE SEQUENCE</scope>
</reference>
<dbReference type="InterPro" id="IPR000394">
    <property type="entry name" value="RNA_pol_sigma_54"/>
</dbReference>
<dbReference type="InterPro" id="IPR007634">
    <property type="entry name" value="RNA_pol_sigma_54_DNA-bd"/>
</dbReference>
<evidence type="ECO:0000256" key="7">
    <source>
        <dbReference type="ARBA" id="ARBA00023125"/>
    </source>
</evidence>
<feature type="compositionally biased region" description="Basic and acidic residues" evidence="9">
    <location>
        <begin position="58"/>
        <end position="77"/>
    </location>
</feature>
<sequence>MLKPNLQLRTSQSLTLTPQLQQTIRLLHFSTLELQTEILSMLEQNPLLDSEENSNFSADREPGDNNTDSEPKTKVEDSQELTNLNEADNIPDELALDTEWEKIYDNQSTSTSSSKLSSDEYSSFLENQSGTAPDLQAHLIEQLQLCHLSQRDLRIAAALILSLDESGYLAESIDSILESLQSDIDDLERDEIVAVQHFIMQLDPVGIGASDLSENLLAQLPHTDAPKDVINHATSLIKHHLELLSKQDMQKIKRAANLDDDQVRTAMELIRSLNPRPGSQISSASIDYITPDVYVVQQGYFERGPEGMTPMVLRDVAEELGMHESTISRVSTADGGNASATAIRSMIKSLIDQENPQKPLSDSKITTILLSDKGVK</sequence>
<evidence type="ECO:0000256" key="1">
    <source>
        <dbReference type="ARBA" id="ARBA00008798"/>
    </source>
</evidence>
<dbReference type="Pfam" id="PF04552">
    <property type="entry name" value="Sigma54_DBD"/>
    <property type="match status" value="1"/>
</dbReference>
<dbReference type="Gene3D" id="1.10.10.1330">
    <property type="entry name" value="RNA polymerase sigma-54 factor, core-binding domain"/>
    <property type="match status" value="1"/>
</dbReference>
<feature type="non-terminal residue" evidence="10">
    <location>
        <position position="376"/>
    </location>
</feature>
<gene>
    <name evidence="10" type="ORF">CTOB1V02_LOCUS15071</name>
</gene>
<evidence type="ECO:0000256" key="8">
    <source>
        <dbReference type="ARBA" id="ARBA00023163"/>
    </source>
</evidence>
<dbReference type="PANTHER" id="PTHR32248:SF4">
    <property type="entry name" value="RNA POLYMERASE SIGMA-54 FACTOR"/>
    <property type="match status" value="1"/>
</dbReference>
<keyword evidence="2" id="KW-0240">DNA-directed RNA polymerase</keyword>
<name>A0A7R8ZZ73_9CRUS</name>
<dbReference type="GO" id="GO:0001216">
    <property type="term" value="F:DNA-binding transcription activator activity"/>
    <property type="evidence" value="ECO:0007669"/>
    <property type="project" value="InterPro"/>
</dbReference>
<protein>
    <submittedName>
        <fullName evidence="10">Uncharacterized protein</fullName>
    </submittedName>
</protein>
<dbReference type="Gene3D" id="1.10.10.60">
    <property type="entry name" value="Homeodomain-like"/>
    <property type="match status" value="1"/>
</dbReference>
<dbReference type="OrthoDB" id="8195673at2759"/>
<dbReference type="InterPro" id="IPR038709">
    <property type="entry name" value="RpoN_core-bd_sf"/>
</dbReference>
<accession>A0A7R8ZZ73</accession>
<evidence type="ECO:0000256" key="5">
    <source>
        <dbReference type="ARBA" id="ARBA00023015"/>
    </source>
</evidence>
<evidence type="ECO:0000256" key="4">
    <source>
        <dbReference type="ARBA" id="ARBA00022695"/>
    </source>
</evidence>
<proteinExistence type="inferred from homology"/>
<evidence type="ECO:0000256" key="3">
    <source>
        <dbReference type="ARBA" id="ARBA00022679"/>
    </source>
</evidence>
<feature type="region of interest" description="Disordered" evidence="9">
    <location>
        <begin position="50"/>
        <end position="92"/>
    </location>
</feature>
<keyword evidence="4" id="KW-0548">Nucleotidyltransferase</keyword>
<evidence type="ECO:0000313" key="10">
    <source>
        <dbReference type="EMBL" id="CAD7237256.1"/>
    </source>
</evidence>
<dbReference type="PROSITE" id="PS00717">
    <property type="entry name" value="SIGMA54_1"/>
    <property type="match status" value="1"/>
</dbReference>